<comment type="caution">
    <text evidence="2">The sequence shown here is derived from an EMBL/GenBank/DDBJ whole genome shotgun (WGS) entry which is preliminary data.</text>
</comment>
<evidence type="ECO:0000259" key="1">
    <source>
        <dbReference type="Pfam" id="PF17919"/>
    </source>
</evidence>
<dbReference type="AlphaFoldDB" id="C4VAW3"/>
<reference evidence="2 3" key="1">
    <citation type="journal article" date="2009" name="PLoS Pathog.">
        <title>Genomic analyses of the microsporidian Nosema ceranae, an emergent pathogen of honey bees.</title>
        <authorList>
            <person name="Cornman R.S."/>
            <person name="Chen Y.P."/>
            <person name="Schatz M.C."/>
            <person name="Street C."/>
            <person name="Zhao Y."/>
            <person name="Desany B."/>
            <person name="Egholm M."/>
            <person name="Hutchison S."/>
            <person name="Pettis J.S."/>
            <person name="Lipkin W.I."/>
            <person name="Evans J.D."/>
        </authorList>
    </citation>
    <scope>NUCLEOTIDE SEQUENCE [LARGE SCALE GENOMIC DNA]</scope>
    <source>
        <strain evidence="2 3">BRL01</strain>
    </source>
</reference>
<dbReference type="EMBL" id="ACOL01000311">
    <property type="protein sequence ID" value="EEQ81639.1"/>
    <property type="molecule type" value="Genomic_DNA"/>
</dbReference>
<feature type="domain" description="Reverse transcriptase/retrotransposon-derived protein RNase H-like" evidence="1">
    <location>
        <begin position="8"/>
        <end position="74"/>
    </location>
</feature>
<organism evidence="2 3">
    <name type="scientific">Vairimorpha ceranae (strain BRL01)</name>
    <name type="common">Microsporidian parasite</name>
    <name type="synonym">Nosema ceranae</name>
    <dbReference type="NCBI Taxonomy" id="578460"/>
    <lineage>
        <taxon>Eukaryota</taxon>
        <taxon>Fungi</taxon>
        <taxon>Fungi incertae sedis</taxon>
        <taxon>Microsporidia</taxon>
        <taxon>Nosematidae</taxon>
        <taxon>Vairimorpha</taxon>
    </lineage>
</organism>
<dbReference type="KEGG" id="nce:NCER_101850"/>
<dbReference type="HOGENOM" id="CLU_2223987_0_0_1"/>
<dbReference type="VEuPathDB" id="MicrosporidiaDB:NCER_101850"/>
<gene>
    <name evidence="2" type="ORF">NCER_101850</name>
</gene>
<sequence length="106" mass="12306">MNYSYRTNQRAFNQLTRKMTKQTIRARPDFTSAFILVIDVFKVGMGAILAQEDTVGKIKMIFAFSKNHDNHQKTIRLRQGTFSGNKKHRLLSPPSFGKRIHLKNRP</sequence>
<dbReference type="Proteomes" id="UP000009082">
    <property type="component" value="Unassembled WGS sequence"/>
</dbReference>
<dbReference type="SUPFAM" id="SSF56672">
    <property type="entry name" value="DNA/RNA polymerases"/>
    <property type="match status" value="1"/>
</dbReference>
<proteinExistence type="predicted"/>
<dbReference type="Pfam" id="PF17919">
    <property type="entry name" value="RT_RNaseH_2"/>
    <property type="match status" value="1"/>
</dbReference>
<dbReference type="InterPro" id="IPR043502">
    <property type="entry name" value="DNA/RNA_pol_sf"/>
</dbReference>
<accession>C4VAW3</accession>
<protein>
    <recommendedName>
        <fullName evidence="1">Reverse transcriptase/retrotransposon-derived protein RNase H-like domain-containing protein</fullName>
    </recommendedName>
</protein>
<evidence type="ECO:0000313" key="2">
    <source>
        <dbReference type="EMBL" id="EEQ81639.1"/>
    </source>
</evidence>
<dbReference type="InterPro" id="IPR041577">
    <property type="entry name" value="RT_RNaseH_2"/>
</dbReference>
<evidence type="ECO:0000313" key="3">
    <source>
        <dbReference type="Proteomes" id="UP000009082"/>
    </source>
</evidence>
<dbReference type="InParanoid" id="C4VAW3"/>
<name>C4VAW3_VAIC1</name>